<dbReference type="eggNOG" id="ENOG5031KG5">
    <property type="taxonomic scope" value="Bacteria"/>
</dbReference>
<gene>
    <name evidence="1" type="ORF">BIFPSEUDO_02314</name>
</gene>
<dbReference type="AlphaFoldDB" id="C0BPN0"/>
<name>C0BPN0_BIFPS</name>
<dbReference type="Proteomes" id="UP000003875">
    <property type="component" value="Unassembled WGS sequence"/>
</dbReference>
<evidence type="ECO:0000313" key="1">
    <source>
        <dbReference type="EMBL" id="EEG71443.1"/>
    </source>
</evidence>
<reference evidence="1 2" key="1">
    <citation type="submission" date="2009-02" db="EMBL/GenBank/DDBJ databases">
        <title>Draft genome sequence of Bifidobacterium pseudocatenulatum (DSM 20438).</title>
        <authorList>
            <person name="Sudarsanam P."/>
            <person name="Ley R."/>
            <person name="Guruge J."/>
            <person name="Turnbaugh P.J."/>
            <person name="Mahowald M."/>
            <person name="Liep D."/>
            <person name="Gordon J."/>
        </authorList>
    </citation>
    <scope>NUCLEOTIDE SEQUENCE [LARGE SCALE GENOMIC DNA]</scope>
    <source>
        <strain evidence="1 2">DSM 20438</strain>
    </source>
</reference>
<evidence type="ECO:0000313" key="2">
    <source>
        <dbReference type="Proteomes" id="UP000003875"/>
    </source>
</evidence>
<reference evidence="1 2" key="2">
    <citation type="submission" date="2009-02" db="EMBL/GenBank/DDBJ databases">
        <authorList>
            <person name="Fulton L."/>
            <person name="Clifton S."/>
            <person name="Fulton B."/>
            <person name="Xu J."/>
            <person name="Minx P."/>
            <person name="Pepin K.H."/>
            <person name="Johnson M."/>
            <person name="Bhonagiri V."/>
            <person name="Nash W.E."/>
            <person name="Mardis E.R."/>
            <person name="Wilson R.K."/>
        </authorList>
    </citation>
    <scope>NUCLEOTIDE SEQUENCE [LARGE SCALE GENOMIC DNA]</scope>
    <source>
        <strain evidence="1 2">DSM 20438</strain>
    </source>
</reference>
<accession>C0BPN0</accession>
<comment type="caution">
    <text evidence="1">The sequence shown here is derived from an EMBL/GenBank/DDBJ whole genome shotgun (WGS) entry which is preliminary data.</text>
</comment>
<organism evidence="1 2">
    <name type="scientific">Bifidobacterium pseudocatenulatum DSM 20438 = JCM 1200 = LMG 10505</name>
    <dbReference type="NCBI Taxonomy" id="547043"/>
    <lineage>
        <taxon>Bacteria</taxon>
        <taxon>Bacillati</taxon>
        <taxon>Actinomycetota</taxon>
        <taxon>Actinomycetes</taxon>
        <taxon>Bifidobacteriales</taxon>
        <taxon>Bifidobacteriaceae</taxon>
        <taxon>Bifidobacterium</taxon>
    </lineage>
</organism>
<dbReference type="EMBL" id="ABXX02000001">
    <property type="protein sequence ID" value="EEG71443.1"/>
    <property type="molecule type" value="Genomic_DNA"/>
</dbReference>
<proteinExistence type="predicted"/>
<sequence length="123" mass="14221">MERDMTDQRKEVINQLHELNILLLHTKLKATRTQTALRAATRVCNVEAARRGVPPLQQLPKSHDTATHMLDCLSTEDLSTLSELLQRIIDNTDTRILDEEVVERRKAIHEFLMLNHTDTEVQE</sequence>
<protein>
    <submittedName>
        <fullName evidence="1">Uncharacterized protein</fullName>
    </submittedName>
</protein>